<evidence type="ECO:0000256" key="2">
    <source>
        <dbReference type="ARBA" id="ARBA00023163"/>
    </source>
</evidence>
<evidence type="ECO:0000256" key="1">
    <source>
        <dbReference type="ARBA" id="ARBA00022478"/>
    </source>
</evidence>
<evidence type="ECO:0000313" key="4">
    <source>
        <dbReference type="EMBL" id="GAG47080.1"/>
    </source>
</evidence>
<dbReference type="InterPro" id="IPR036643">
    <property type="entry name" value="RNApol_insert_sf"/>
</dbReference>
<feature type="non-terminal residue" evidence="4">
    <location>
        <position position="1"/>
    </location>
</feature>
<evidence type="ECO:0000259" key="3">
    <source>
        <dbReference type="SMART" id="SM00662"/>
    </source>
</evidence>
<keyword evidence="2" id="KW-0804">Transcription</keyword>
<dbReference type="Pfam" id="PF01000">
    <property type="entry name" value="RNA_pol_A_bac"/>
    <property type="match status" value="1"/>
</dbReference>
<dbReference type="SUPFAM" id="SSF56553">
    <property type="entry name" value="Insert subdomain of RNA polymerase alpha subunit"/>
    <property type="match status" value="1"/>
</dbReference>
<proteinExistence type="predicted"/>
<dbReference type="SMART" id="SM00662">
    <property type="entry name" value="RPOLD"/>
    <property type="match status" value="1"/>
</dbReference>
<keyword evidence="1" id="KW-0240">DNA-directed RNA polymerase</keyword>
<feature type="domain" description="DNA-directed RNA polymerase RpoA/D/Rpb3-type" evidence="3">
    <location>
        <begin position="1"/>
        <end position="107"/>
    </location>
</feature>
<dbReference type="InterPro" id="IPR011263">
    <property type="entry name" value="DNA-dir_RNA_pol_RpoA/D/Rpb3"/>
</dbReference>
<dbReference type="Gene3D" id="3.30.1360.10">
    <property type="entry name" value="RNA polymerase, RBP11-like subunit"/>
    <property type="match status" value="1"/>
</dbReference>
<dbReference type="GO" id="GO:0003899">
    <property type="term" value="F:DNA-directed RNA polymerase activity"/>
    <property type="evidence" value="ECO:0007669"/>
    <property type="project" value="InterPro"/>
</dbReference>
<sequence length="107" mass="11715">AVLEANGPGEVKAGDIKTPAGVKIVNKNLQLASLADKKAKLNMKMWINPGYGYSPAEERKSTTLGIISIDAIFTPIIRVNYKVEATRVGRRTDFDKLVLEIWTNGTI</sequence>
<dbReference type="GO" id="GO:0006351">
    <property type="term" value="P:DNA-templated transcription"/>
    <property type="evidence" value="ECO:0007669"/>
    <property type="project" value="InterPro"/>
</dbReference>
<dbReference type="InterPro" id="IPR011262">
    <property type="entry name" value="DNA-dir_RNA_pol_insert"/>
</dbReference>
<gene>
    <name evidence="4" type="ORF">S01H1_85074</name>
</gene>
<dbReference type="GO" id="GO:0000428">
    <property type="term" value="C:DNA-directed RNA polymerase complex"/>
    <property type="evidence" value="ECO:0007669"/>
    <property type="project" value="UniProtKB-KW"/>
</dbReference>
<protein>
    <recommendedName>
        <fullName evidence="3">DNA-directed RNA polymerase RpoA/D/Rpb3-type domain-containing protein</fullName>
    </recommendedName>
</protein>
<dbReference type="EMBL" id="BARS01058282">
    <property type="protein sequence ID" value="GAG47080.1"/>
    <property type="molecule type" value="Genomic_DNA"/>
</dbReference>
<name>X0XUR6_9ZZZZ</name>
<organism evidence="4">
    <name type="scientific">marine sediment metagenome</name>
    <dbReference type="NCBI Taxonomy" id="412755"/>
    <lineage>
        <taxon>unclassified sequences</taxon>
        <taxon>metagenomes</taxon>
        <taxon>ecological metagenomes</taxon>
    </lineage>
</organism>
<dbReference type="SUPFAM" id="SSF55257">
    <property type="entry name" value="RBP11-like subunits of RNA polymerase"/>
    <property type="match status" value="1"/>
</dbReference>
<accession>X0XUR6</accession>
<feature type="non-terminal residue" evidence="4">
    <location>
        <position position="107"/>
    </location>
</feature>
<dbReference type="InterPro" id="IPR036603">
    <property type="entry name" value="RBP11-like"/>
</dbReference>
<comment type="caution">
    <text evidence="4">The sequence shown here is derived from an EMBL/GenBank/DDBJ whole genome shotgun (WGS) entry which is preliminary data.</text>
</comment>
<dbReference type="GO" id="GO:0046983">
    <property type="term" value="F:protein dimerization activity"/>
    <property type="evidence" value="ECO:0007669"/>
    <property type="project" value="InterPro"/>
</dbReference>
<reference evidence="4" key="1">
    <citation type="journal article" date="2014" name="Front. Microbiol.">
        <title>High frequency of phylogenetically diverse reductive dehalogenase-homologous genes in deep subseafloor sedimentary metagenomes.</title>
        <authorList>
            <person name="Kawai M."/>
            <person name="Futagami T."/>
            <person name="Toyoda A."/>
            <person name="Takaki Y."/>
            <person name="Nishi S."/>
            <person name="Hori S."/>
            <person name="Arai W."/>
            <person name="Tsubouchi T."/>
            <person name="Morono Y."/>
            <person name="Uchiyama I."/>
            <person name="Ito T."/>
            <person name="Fujiyama A."/>
            <person name="Inagaki F."/>
            <person name="Takami H."/>
        </authorList>
    </citation>
    <scope>NUCLEOTIDE SEQUENCE</scope>
    <source>
        <strain evidence="4">Expedition CK06-06</strain>
    </source>
</reference>
<dbReference type="AlphaFoldDB" id="X0XUR6"/>